<evidence type="ECO:0000256" key="8">
    <source>
        <dbReference type="ARBA" id="ARBA00023004"/>
    </source>
</evidence>
<evidence type="ECO:0000256" key="6">
    <source>
        <dbReference type="ARBA" id="ARBA00022723"/>
    </source>
</evidence>
<evidence type="ECO:0000313" key="13">
    <source>
        <dbReference type="Proteomes" id="UP000077339"/>
    </source>
</evidence>
<dbReference type="SUPFAM" id="SSF51905">
    <property type="entry name" value="FAD/NAD(P)-binding domain"/>
    <property type="match status" value="1"/>
</dbReference>
<dbReference type="Pfam" id="PF00724">
    <property type="entry name" value="Oxidored_FMN"/>
    <property type="match status" value="1"/>
</dbReference>
<evidence type="ECO:0000256" key="1">
    <source>
        <dbReference type="ARBA" id="ARBA00001917"/>
    </source>
</evidence>
<evidence type="ECO:0000259" key="10">
    <source>
        <dbReference type="Pfam" id="PF00724"/>
    </source>
</evidence>
<sequence length="634" mass="69215">MVASTTFQIAGKVLKNRFAAAPFKTGLGQIDGSVSEEQIKFFGRIADGGVALILGEPIAVSADGREHPRQMMLNEDNFNEFREFVHSIKSRGVLFGAHLNHAGRAANPKVIGKAPIAPSAIPCPTTRATPDELSVREIERILNDYEKTVLLCKKAEVDFIELQMGHGYLVHQFYSERLNKRQDEYGGSLENRLRFARRLLEAVKSQAKDIPIIVRLSASEFIEGSITPKALKPLIALLEDENVAALHLGFGNACDSPAWYYQHMALPESPKIDAAKEIRKLTRLPLILVGKMVEEEKIESLLSEGVVDLVAMARPLVADPALPGKILHNKEPKIRCGACLQGCLLNVKAGSPIGCIINPKTDIFEEPQKAKLMKRVIVVGGGPAGMTAALTLVERGHDVTLVEESDKLGGQFNYAHLTPGKDRMALPLDSLKYAVEKKVKVLKNKRADISFIKEVKPDFVILATGAESIIPKIDGLNSVKWITGNEALERDISGKRILVIGGGLIGMEAAEKLLEQGNQVDVVELKDKVADGMEPITEKLMWKRLQGKEISIYTNTAVRAFDPDGVTVEDLKSGERKDLGKYDLTVIAVGTTPRCPLNNELQALDIPFGVVGDARELNQIIGAVRSAFNAVVSI</sequence>
<dbReference type="OrthoDB" id="9772736at2"/>
<evidence type="ECO:0008006" key="14">
    <source>
        <dbReference type="Google" id="ProtNLM"/>
    </source>
</evidence>
<keyword evidence="7" id="KW-0560">Oxidoreductase</keyword>
<evidence type="ECO:0000256" key="9">
    <source>
        <dbReference type="ARBA" id="ARBA00023014"/>
    </source>
</evidence>
<dbReference type="CDD" id="cd02803">
    <property type="entry name" value="OYE_like_FMN_family"/>
    <property type="match status" value="1"/>
</dbReference>
<keyword evidence="6" id="KW-0479">Metal-binding</keyword>
<dbReference type="InterPro" id="IPR013785">
    <property type="entry name" value="Aldolase_TIM"/>
</dbReference>
<protein>
    <recommendedName>
        <fullName evidence="14">NADH:flavin oxidoreductase</fullName>
    </recommendedName>
</protein>
<feature type="domain" description="FAD/NAD(P)-binding" evidence="11">
    <location>
        <begin position="375"/>
        <end position="598"/>
    </location>
</feature>
<dbReference type="GO" id="GO:0016491">
    <property type="term" value="F:oxidoreductase activity"/>
    <property type="evidence" value="ECO:0007669"/>
    <property type="project" value="UniProtKB-KW"/>
</dbReference>
<keyword evidence="8" id="KW-0408">Iron</keyword>
<dbReference type="SUPFAM" id="SSF51395">
    <property type="entry name" value="FMN-linked oxidoreductases"/>
    <property type="match status" value="1"/>
</dbReference>
<dbReference type="PANTHER" id="PTHR42917:SF2">
    <property type="entry name" value="2,4-DIENOYL-COA REDUCTASE [(2E)-ENOYL-COA-PRODUCING]"/>
    <property type="match status" value="1"/>
</dbReference>
<organism evidence="12 13">
    <name type="scientific">Kosmotoga arenicorallina S304</name>
    <dbReference type="NCBI Taxonomy" id="1453497"/>
    <lineage>
        <taxon>Bacteria</taxon>
        <taxon>Thermotogati</taxon>
        <taxon>Thermotogota</taxon>
        <taxon>Thermotogae</taxon>
        <taxon>Kosmotogales</taxon>
        <taxon>Kosmotogaceae</taxon>
        <taxon>Kosmotoga</taxon>
    </lineage>
</organism>
<gene>
    <name evidence="12" type="ORF">AT15_02250</name>
</gene>
<dbReference type="InterPro" id="IPR023753">
    <property type="entry name" value="FAD/NAD-binding_dom"/>
</dbReference>
<evidence type="ECO:0000256" key="3">
    <source>
        <dbReference type="ARBA" id="ARBA00011048"/>
    </source>
</evidence>
<dbReference type="RefSeq" id="WP_068348256.1">
    <property type="nucleotide sequence ID" value="NZ_JFHK01000019.1"/>
</dbReference>
<evidence type="ECO:0000313" key="12">
    <source>
        <dbReference type="EMBL" id="OAA29362.1"/>
    </source>
</evidence>
<proteinExistence type="inferred from homology"/>
<dbReference type="AlphaFoldDB" id="A0A176JZ98"/>
<keyword evidence="5" id="KW-0288">FMN</keyword>
<evidence type="ECO:0000256" key="5">
    <source>
        <dbReference type="ARBA" id="ARBA00022643"/>
    </source>
</evidence>
<dbReference type="GO" id="GO:0010181">
    <property type="term" value="F:FMN binding"/>
    <property type="evidence" value="ECO:0007669"/>
    <property type="project" value="InterPro"/>
</dbReference>
<comment type="cofactor">
    <cofactor evidence="2">
        <name>[4Fe-4S] cluster</name>
        <dbReference type="ChEBI" id="CHEBI:49883"/>
    </cofactor>
</comment>
<dbReference type="GO" id="GO:0051536">
    <property type="term" value="F:iron-sulfur cluster binding"/>
    <property type="evidence" value="ECO:0007669"/>
    <property type="project" value="UniProtKB-KW"/>
</dbReference>
<name>A0A176JZ98_9BACT</name>
<dbReference type="Gene3D" id="3.50.50.60">
    <property type="entry name" value="FAD/NAD(P)-binding domain"/>
    <property type="match status" value="1"/>
</dbReference>
<dbReference type="STRING" id="1453497.AT15_02250"/>
<evidence type="ECO:0000256" key="4">
    <source>
        <dbReference type="ARBA" id="ARBA00022630"/>
    </source>
</evidence>
<keyword evidence="4" id="KW-0285">Flavoprotein</keyword>
<dbReference type="PANTHER" id="PTHR42917">
    <property type="entry name" value="2,4-DIENOYL-COA REDUCTASE"/>
    <property type="match status" value="1"/>
</dbReference>
<dbReference type="PRINTS" id="PR00368">
    <property type="entry name" value="FADPNR"/>
</dbReference>
<evidence type="ECO:0000256" key="7">
    <source>
        <dbReference type="ARBA" id="ARBA00023002"/>
    </source>
</evidence>
<dbReference type="GO" id="GO:0046872">
    <property type="term" value="F:metal ion binding"/>
    <property type="evidence" value="ECO:0007669"/>
    <property type="project" value="UniProtKB-KW"/>
</dbReference>
<dbReference type="EMBL" id="JFHK01000019">
    <property type="protein sequence ID" value="OAA29362.1"/>
    <property type="molecule type" value="Genomic_DNA"/>
</dbReference>
<dbReference type="Gene3D" id="3.20.20.70">
    <property type="entry name" value="Aldolase class I"/>
    <property type="match status" value="1"/>
</dbReference>
<dbReference type="Gene3D" id="3.40.50.720">
    <property type="entry name" value="NAD(P)-binding Rossmann-like Domain"/>
    <property type="match status" value="1"/>
</dbReference>
<dbReference type="InterPro" id="IPR051793">
    <property type="entry name" value="NADH:flavin_oxidoreductase"/>
</dbReference>
<evidence type="ECO:0000259" key="11">
    <source>
        <dbReference type="Pfam" id="PF07992"/>
    </source>
</evidence>
<keyword evidence="13" id="KW-1185">Reference proteome</keyword>
<dbReference type="Pfam" id="PF07992">
    <property type="entry name" value="Pyr_redox_2"/>
    <property type="match status" value="1"/>
</dbReference>
<dbReference type="InterPro" id="IPR001155">
    <property type="entry name" value="OxRdtase_FMN_N"/>
</dbReference>
<comment type="caution">
    <text evidence="12">The sequence shown here is derived from an EMBL/GenBank/DDBJ whole genome shotgun (WGS) entry which is preliminary data.</text>
</comment>
<reference evidence="12 13" key="1">
    <citation type="submission" date="2014-02" db="EMBL/GenBank/DDBJ databases">
        <title>Kosmotoga genome sequencing.</title>
        <authorList>
            <person name="Pollo S.M."/>
            <person name="Charchuk R."/>
            <person name="Nesbo C.L."/>
        </authorList>
    </citation>
    <scope>NUCLEOTIDE SEQUENCE [LARGE SCALE GENOMIC DNA]</scope>
    <source>
        <strain evidence="12 13">S304</strain>
    </source>
</reference>
<dbReference type="PATRIC" id="fig|1453497.3.peg.449"/>
<feature type="domain" description="NADH:flavin oxidoreductase/NADH oxidase N-terminal" evidence="10">
    <location>
        <begin position="7"/>
        <end position="330"/>
    </location>
</feature>
<evidence type="ECO:0000256" key="2">
    <source>
        <dbReference type="ARBA" id="ARBA00001966"/>
    </source>
</evidence>
<dbReference type="Proteomes" id="UP000077339">
    <property type="component" value="Unassembled WGS sequence"/>
</dbReference>
<comment type="similarity">
    <text evidence="3">In the N-terminal section; belongs to the NADH:flavin oxidoreductase/NADH oxidase family.</text>
</comment>
<keyword evidence="9" id="KW-0411">Iron-sulfur</keyword>
<comment type="cofactor">
    <cofactor evidence="1">
        <name>FMN</name>
        <dbReference type="ChEBI" id="CHEBI:58210"/>
    </cofactor>
</comment>
<dbReference type="InterPro" id="IPR036188">
    <property type="entry name" value="FAD/NAD-bd_sf"/>
</dbReference>
<accession>A0A176JZ98</accession>